<comment type="caution">
    <text evidence="1">The sequence shown here is derived from an EMBL/GenBank/DDBJ whole genome shotgun (WGS) entry which is preliminary data.</text>
</comment>
<name>A0A2W7SFC2_9BACT</name>
<dbReference type="EMBL" id="QKZT01000015">
    <property type="protein sequence ID" value="PZX49402.1"/>
    <property type="molecule type" value="Genomic_DNA"/>
</dbReference>
<protein>
    <submittedName>
        <fullName evidence="1">Uncharacterized protein</fullName>
    </submittedName>
</protein>
<evidence type="ECO:0000313" key="1">
    <source>
        <dbReference type="EMBL" id="PZX49402.1"/>
    </source>
</evidence>
<gene>
    <name evidence="1" type="ORF">LV85_03193</name>
</gene>
<organism evidence="1 2">
    <name type="scientific">Algoriphagus chordae</name>
    <dbReference type="NCBI Taxonomy" id="237019"/>
    <lineage>
        <taxon>Bacteria</taxon>
        <taxon>Pseudomonadati</taxon>
        <taxon>Bacteroidota</taxon>
        <taxon>Cytophagia</taxon>
        <taxon>Cytophagales</taxon>
        <taxon>Cyclobacteriaceae</taxon>
        <taxon>Algoriphagus</taxon>
    </lineage>
</organism>
<accession>A0A2W7SFC2</accession>
<sequence>MVLSYKSILLTLMSVFVFSQYKVFAQVEKETKNENSAEIFKAKHAIYGELGGTAYGYAIN</sequence>
<reference evidence="1 2" key="1">
    <citation type="submission" date="2018-06" db="EMBL/GenBank/DDBJ databases">
        <title>Genomic Encyclopedia of Archaeal and Bacterial Type Strains, Phase II (KMG-II): from individual species to whole genera.</title>
        <authorList>
            <person name="Goeker M."/>
        </authorList>
    </citation>
    <scope>NUCLEOTIDE SEQUENCE [LARGE SCALE GENOMIC DNA]</scope>
    <source>
        <strain evidence="1 2">DSM 19830</strain>
    </source>
</reference>
<dbReference type="AlphaFoldDB" id="A0A2W7SFC2"/>
<proteinExistence type="predicted"/>
<dbReference type="Proteomes" id="UP000248882">
    <property type="component" value="Unassembled WGS sequence"/>
</dbReference>
<evidence type="ECO:0000313" key="2">
    <source>
        <dbReference type="Proteomes" id="UP000248882"/>
    </source>
</evidence>
<keyword evidence="2" id="KW-1185">Reference proteome</keyword>
<dbReference type="RefSeq" id="WP_146260488.1">
    <property type="nucleotide sequence ID" value="NZ_QKZT01000015.1"/>
</dbReference>